<organism evidence="2 3">
    <name type="scientific">Actinorhabdospora filicis</name>
    <dbReference type="NCBI Taxonomy" id="1785913"/>
    <lineage>
        <taxon>Bacteria</taxon>
        <taxon>Bacillati</taxon>
        <taxon>Actinomycetota</taxon>
        <taxon>Actinomycetes</taxon>
        <taxon>Micromonosporales</taxon>
        <taxon>Micromonosporaceae</taxon>
        <taxon>Actinorhabdospora</taxon>
    </lineage>
</organism>
<evidence type="ECO:0000313" key="3">
    <source>
        <dbReference type="Proteomes" id="UP001165079"/>
    </source>
</evidence>
<dbReference type="GO" id="GO:0005737">
    <property type="term" value="C:cytoplasm"/>
    <property type="evidence" value="ECO:0007669"/>
    <property type="project" value="TreeGrafter"/>
</dbReference>
<keyword evidence="3" id="KW-1185">Reference proteome</keyword>
<dbReference type="InterPro" id="IPR051908">
    <property type="entry name" value="Ribosomal_N-acetyltransferase"/>
</dbReference>
<dbReference type="Gene3D" id="3.40.630.30">
    <property type="match status" value="1"/>
</dbReference>
<dbReference type="Proteomes" id="UP001165079">
    <property type="component" value="Unassembled WGS sequence"/>
</dbReference>
<dbReference type="AlphaFoldDB" id="A0A9W6WA44"/>
<dbReference type="EMBL" id="BSTX01000002">
    <property type="protein sequence ID" value="GLZ78653.1"/>
    <property type="molecule type" value="Genomic_DNA"/>
</dbReference>
<name>A0A9W6WA44_9ACTN</name>
<dbReference type="RefSeq" id="WP_285663803.1">
    <property type="nucleotide sequence ID" value="NZ_BSTX01000002.1"/>
</dbReference>
<evidence type="ECO:0000259" key="1">
    <source>
        <dbReference type="PROSITE" id="PS51186"/>
    </source>
</evidence>
<dbReference type="InterPro" id="IPR000182">
    <property type="entry name" value="GNAT_dom"/>
</dbReference>
<evidence type="ECO:0000313" key="2">
    <source>
        <dbReference type="EMBL" id="GLZ78653.1"/>
    </source>
</evidence>
<dbReference type="SUPFAM" id="SSF55729">
    <property type="entry name" value="Acyl-CoA N-acyltransferases (Nat)"/>
    <property type="match status" value="1"/>
</dbReference>
<dbReference type="Pfam" id="PF13302">
    <property type="entry name" value="Acetyltransf_3"/>
    <property type="match status" value="1"/>
</dbReference>
<reference evidence="2" key="1">
    <citation type="submission" date="2023-03" db="EMBL/GenBank/DDBJ databases">
        <title>Actinorhabdospora filicis NBRC 111898.</title>
        <authorList>
            <person name="Ichikawa N."/>
            <person name="Sato H."/>
            <person name="Tonouchi N."/>
        </authorList>
    </citation>
    <scope>NUCLEOTIDE SEQUENCE</scope>
    <source>
        <strain evidence="2">NBRC 111898</strain>
    </source>
</reference>
<accession>A0A9W6WA44</accession>
<gene>
    <name evidence="2" type="ORF">Afil01_34600</name>
</gene>
<comment type="caution">
    <text evidence="2">The sequence shown here is derived from an EMBL/GenBank/DDBJ whole genome shotgun (WGS) entry which is preliminary data.</text>
</comment>
<sequence length="165" mass="17255">MTDTVIRTERLTLRPFTVVCAQAMVDGNPGDADWAPGWPAPDDVDVAKMYLGNPAADDLGRSFGPYEIVWTETGTVIGGIGLFGPPDESGTTEVGYGVAASFQGRGIATEAVLGVVTGLAGVAGLTTVIASTDHDNIASQKVLTKAGFGYTHQDEQKLYYTRSLG</sequence>
<dbReference type="PROSITE" id="PS51186">
    <property type="entry name" value="GNAT"/>
    <property type="match status" value="1"/>
</dbReference>
<proteinExistence type="predicted"/>
<feature type="domain" description="N-acetyltransferase" evidence="1">
    <location>
        <begin position="11"/>
        <end position="165"/>
    </location>
</feature>
<dbReference type="PANTHER" id="PTHR43441:SF6">
    <property type="entry name" value="N-ACETYLTRANSFERASE DOMAIN-CONTAINING PROTEIN"/>
    <property type="match status" value="1"/>
</dbReference>
<dbReference type="PANTHER" id="PTHR43441">
    <property type="entry name" value="RIBOSOMAL-PROTEIN-SERINE ACETYLTRANSFERASE"/>
    <property type="match status" value="1"/>
</dbReference>
<dbReference type="GO" id="GO:0008999">
    <property type="term" value="F:protein-N-terminal-alanine acetyltransferase activity"/>
    <property type="evidence" value="ECO:0007669"/>
    <property type="project" value="TreeGrafter"/>
</dbReference>
<dbReference type="GO" id="GO:1990189">
    <property type="term" value="F:protein N-terminal-serine acetyltransferase activity"/>
    <property type="evidence" value="ECO:0007669"/>
    <property type="project" value="TreeGrafter"/>
</dbReference>
<protein>
    <recommendedName>
        <fullName evidence="1">N-acetyltransferase domain-containing protein</fullName>
    </recommendedName>
</protein>
<dbReference type="InterPro" id="IPR016181">
    <property type="entry name" value="Acyl_CoA_acyltransferase"/>
</dbReference>
<dbReference type="CDD" id="cd04301">
    <property type="entry name" value="NAT_SF"/>
    <property type="match status" value="1"/>
</dbReference>